<evidence type="ECO:0000313" key="4">
    <source>
        <dbReference type="Proteomes" id="UP000825258"/>
    </source>
</evidence>
<dbReference type="SMART" id="SM00089">
    <property type="entry name" value="PKD"/>
    <property type="match status" value="3"/>
</dbReference>
<dbReference type="Pfam" id="PF13585">
    <property type="entry name" value="CHU_C"/>
    <property type="match status" value="1"/>
</dbReference>
<dbReference type="InterPro" id="IPR035986">
    <property type="entry name" value="PKD_dom_sf"/>
</dbReference>
<sequence>MKARITLYLLIIFGINLSFSQFTADKPDLRLCGTSPNYYLDYFNCTSNNYTLDNVFLSLTDVNGVPLDTTTCTPGTPQTMYIMLNYTSNSNSNIHHVRMFADLIIDGNTSSINVSLGTVAPGSGQRLLYGPFTWICGQEIILDRILIVWKTSGNNNELVPYTCNTYNKSQCEFPGSVVVAAPLAVQFNYTGCTYGNLSTIYFNSTTNGGIAPYSYAWDFESDGIIDSTDENPNHTYDTSNTYSATLTVTDSNGTMNTYVLPIIYPSELNLTANVQGLTCVLGSTASIDLSVSGGNPPYTYNWNTGDISEDLSNLGIGTYEVIVTDAVGCVKSFSTTISPIVCCEFLVTCPTFPNTSLQCYDLLPIEGEISIVDFEALGNGDGNIGNNPCGVIVITAQNGPYNGCNANIVRTYTVTEYQDDNNNGIHESNETTILNSVTCDQTILINDTTPPTIDIVAADLTVECDGNGNTADLQAWLASNGGASSSDACSSVTWSNNYTSLSDDCGATGSVSVTFTATDDCGNSASSSATFTIVDTTAPTIDIVAADLTVECDGNGNTADLQAWLASNGGASSSDACSSVTWSNNYTSLSDDCGATGSISVTFTATDDCGNSASSSATFTIVDTTAPTIDIVAADLTVECDGNGNTSDLQAWLASNGGASSSDACSSVTWSNNYTSLSDDCGATGSISVTFTATDDCGNSASSSATFTIVDTTAPTIDIVAADLTVECDGNGNTADLQAWLASNGGASSSDACSSVTWSNNYTSLSDDCGATGSISVTFTATDDCGNSASSSATFTIVDTTAPTIDIVAADLTVECDGNGNTSDLQAWLASNGGASASDSCSSVTWSNNYTSLSDDCGATGSVSVTFTATDDCGNSASSSATFTIVDTTAPTIDIVAADLTVECDGNGNTADLQAWLASNGGASSSDACSSVTWSNNYTSLSDDCGATGSVSVTFTATDDCGNSASSSATFTIVDTTAPTIDIVAADLTVECDGNGNTADLQAWLASNGGASSSDACSSVTWSNNYTSLSDDCGATGSVSVTFTATDDCGNSASSSATFTIVDTTAPTINIVAADLTVECDGNGNTADLQAWLASNGGASSSDACSSVTWSNNYTSLSDDCGATGSISVTFTATDDCGNSASSSATFTIVDTTAPTIDIVAADLTVECDGNGNTSDLQAWLASNGGASSSDACSSVTWSNNYTSLSDDCGATGSISVTFTATDDCGNSASSSATFTIVDTTAPTIDIVAADLTVECDGNGNTADLQAWLASNGGASASDSCSSVTWSNNYTSLSDDCGATGSISVTFTATDDCGNSASSSATFTIVDTTAPTIDIVAADLTVECDGNGNTADLQAWLASNGGASSSDACSSVTWSNNYTSLSDDCGATGSISVTFTATDDCGNSASSSATFTIVDTTAPTIDIVAADLTVECDGNGNTADLQAWLASNGGASASDSCSSVTWSNNYTSLSDDCGATGSISVTFTATDDCGNSASSSATFTIVDTTAPTIDIVAADLTVECDGNGNTADLQAWLASNGGASSSDACSSVTWSNNYTSLSDDCGATGSISVTFTATDDCGNSASSSATFTIVDTTAPTIDIVAADLTVECDGNGNTADLQAWLASNGGASSSDACSSVTWSNNYTSLSDDCGATGSISVTFTATDDCGNSASSSATFTIVDTTAPTIDIVAADLTVECDGNGNTADLQAWLASNGGASSSDACSSVTWSNNYTSLSDDCGATGSISVTFTATDDCGNSASSSATFTIVDTTAPTIDIVAADLTVECDGNGNTADLQAWLASNGGASSSDACSSVTWSNNYTSLSDDCGATGSISVTFTATDDCGNSASSSATFTIVDTTAPTIDIVAADLTVECDGNGNTADLQAWLASNGGASASDSCSSVTWSNNYTSLSDDCGATGSISVTFTATDDCGNSASSSATFTIVDTTAPTIDIVAADLTVECDGNGNTADLQAWLASNGGASSSDACSSVTWSNNYTSLSDDCGATGSISVTFTATDDCGNSASSSATFTIVDTTAPTIDIVAADLTVECDGNGNTADLQAWLASNGGASASDSCSSVTWSNNYTSLSDDCGATGSISVTFTATDDCGNSASSSATFTIVDTTAPTIDIVAADLTVECDGNGNTADLQAWLASNGGASASDSCSSVTWSNNYTSLSDDCGATGSISVTFTATDDCGNSASSSATFTIVDTTAPTIDIVAADLTVECDGNGNTADLQAWLASNGGASASDSCSSVTWSNNYTSLSDDCGATGSISVTFTATDDCGNSASSSATFTIVDTTAPIFITNLPQDISVSCDEIPDPDVLEASDNCSGNAIIQVNDEIITDESACAGEYIILRTWTATDNCGNSVDHIQTISVFDNTPPELITPLDSVINVTCSEVPEIPELEFTDNCSGIFNVEFNETNTTINIYEYVIVWEWIVSDNCGNEATFTQTINVNVPEPFDAIPYSICTGDQPLDLFTILGESIPTNGEWIELTNSGGLQGNIFNPDGVNNGYYTLQYTVTLDNDDCPTRFEVYLNVNDDCIVLAACDITIYNAVSANNDGMNDNFFIDGIECYPDNTVEIYNRWGILVYETRGYDNALNSFRGYSEGRTTFNKNEMLPDGTYFYILKYNDTEGKSHDKSGYLYLDK</sequence>
<gene>
    <name evidence="3" type="ORF">KK2020170_19380</name>
</gene>
<keyword evidence="4" id="KW-1185">Reference proteome</keyword>
<dbReference type="PROSITE" id="PS50093">
    <property type="entry name" value="PKD"/>
    <property type="match status" value="1"/>
</dbReference>
<organism evidence="3 4">
    <name type="scientific">Flavobacterium okayamense</name>
    <dbReference type="NCBI Taxonomy" id="2830782"/>
    <lineage>
        <taxon>Bacteria</taxon>
        <taxon>Pseudomonadati</taxon>
        <taxon>Bacteroidota</taxon>
        <taxon>Flavobacteriia</taxon>
        <taxon>Flavobacteriales</taxon>
        <taxon>Flavobacteriaceae</taxon>
        <taxon>Flavobacterium</taxon>
    </lineage>
</organism>
<feature type="chain" id="PRO_5046332821" description="PKD domain-containing protein" evidence="1">
    <location>
        <begin position="24"/>
        <end position="2647"/>
    </location>
</feature>
<keyword evidence="1" id="KW-0732">Signal</keyword>
<dbReference type="PANTHER" id="PTHR24273:SF32">
    <property type="entry name" value="HYALIN"/>
    <property type="match status" value="1"/>
</dbReference>
<feature type="domain" description="PKD" evidence="2">
    <location>
        <begin position="212"/>
        <end position="257"/>
    </location>
</feature>
<dbReference type="PANTHER" id="PTHR24273">
    <property type="entry name" value="FI04643P-RELATED"/>
    <property type="match status" value="1"/>
</dbReference>
<name>A0ABM7S6E6_9FLAO</name>
<evidence type="ECO:0000256" key="1">
    <source>
        <dbReference type="SAM" id="SignalP"/>
    </source>
</evidence>
<evidence type="ECO:0000259" key="2">
    <source>
        <dbReference type="PROSITE" id="PS50093"/>
    </source>
</evidence>
<dbReference type="RefSeq" id="WP_221258166.1">
    <property type="nucleotide sequence ID" value="NZ_AP024749.1"/>
</dbReference>
<dbReference type="InterPro" id="IPR013783">
    <property type="entry name" value="Ig-like_fold"/>
</dbReference>
<dbReference type="InterPro" id="IPR000601">
    <property type="entry name" value="PKD_dom"/>
</dbReference>
<dbReference type="Gene3D" id="2.60.40.10">
    <property type="entry name" value="Immunoglobulins"/>
    <property type="match status" value="1"/>
</dbReference>
<dbReference type="Pfam" id="PF18911">
    <property type="entry name" value="PKD_4"/>
    <property type="match status" value="1"/>
</dbReference>
<evidence type="ECO:0000313" key="3">
    <source>
        <dbReference type="EMBL" id="BCY29070.1"/>
    </source>
</evidence>
<proteinExistence type="predicted"/>
<dbReference type="Proteomes" id="UP000825258">
    <property type="component" value="Chromosome"/>
</dbReference>
<reference evidence="3 4" key="1">
    <citation type="submission" date="2021-06" db="EMBL/GenBank/DDBJ databases">
        <title>Whole genome sequences of Flavobacterium sp. KK2020170 and assembly.</title>
        <authorList>
            <person name="Kitahara K."/>
            <person name="Miyoshi S."/>
            <person name="Uesaka K."/>
        </authorList>
    </citation>
    <scope>NUCLEOTIDE SEQUENCE [LARGE SCALE GENOMIC DNA]</scope>
    <source>
        <strain evidence="3 4">KK2020170</strain>
    </source>
</reference>
<dbReference type="Gene3D" id="2.60.40.740">
    <property type="match status" value="1"/>
</dbReference>
<accession>A0ABM7S6E6</accession>
<dbReference type="InterPro" id="IPR022409">
    <property type="entry name" value="PKD/Chitinase_dom"/>
</dbReference>
<protein>
    <recommendedName>
        <fullName evidence="2">PKD domain-containing protein</fullName>
    </recommendedName>
</protein>
<dbReference type="EMBL" id="AP024749">
    <property type="protein sequence ID" value="BCY29070.1"/>
    <property type="molecule type" value="Genomic_DNA"/>
</dbReference>
<dbReference type="CDD" id="cd00146">
    <property type="entry name" value="PKD"/>
    <property type="match status" value="1"/>
</dbReference>
<dbReference type="SUPFAM" id="SSF49299">
    <property type="entry name" value="PKD domain"/>
    <property type="match status" value="1"/>
</dbReference>
<feature type="signal peptide" evidence="1">
    <location>
        <begin position="1"/>
        <end position="23"/>
    </location>
</feature>